<accession>A0A4Q2D0U5</accession>
<feature type="compositionally biased region" description="Acidic residues" evidence="1">
    <location>
        <begin position="199"/>
        <end position="241"/>
    </location>
</feature>
<gene>
    <name evidence="2" type="ORF">EST38_g13994</name>
</gene>
<keyword evidence="3" id="KW-1185">Reference proteome</keyword>
<dbReference type="AlphaFoldDB" id="A0A4Q2D0U5"/>
<evidence type="ECO:0000313" key="2">
    <source>
        <dbReference type="EMBL" id="RXW11861.1"/>
    </source>
</evidence>
<evidence type="ECO:0000256" key="1">
    <source>
        <dbReference type="SAM" id="MobiDB-lite"/>
    </source>
</evidence>
<name>A0A4Q2D0U5_9AGAR</name>
<feature type="compositionally biased region" description="Basic and acidic residues" evidence="1">
    <location>
        <begin position="260"/>
        <end position="274"/>
    </location>
</feature>
<feature type="compositionally biased region" description="Basic and acidic residues" evidence="1">
    <location>
        <begin position="47"/>
        <end position="56"/>
    </location>
</feature>
<dbReference type="Proteomes" id="UP000290288">
    <property type="component" value="Unassembled WGS sequence"/>
</dbReference>
<dbReference type="EMBL" id="SDEE01001555">
    <property type="protein sequence ID" value="RXW11861.1"/>
    <property type="molecule type" value="Genomic_DNA"/>
</dbReference>
<feature type="compositionally biased region" description="Basic and acidic residues" evidence="1">
    <location>
        <begin position="104"/>
        <end position="115"/>
    </location>
</feature>
<organism evidence="2 3">
    <name type="scientific">Candolleomyces aberdarensis</name>
    <dbReference type="NCBI Taxonomy" id="2316362"/>
    <lineage>
        <taxon>Eukaryota</taxon>
        <taxon>Fungi</taxon>
        <taxon>Dikarya</taxon>
        <taxon>Basidiomycota</taxon>
        <taxon>Agaricomycotina</taxon>
        <taxon>Agaricomycetes</taxon>
        <taxon>Agaricomycetidae</taxon>
        <taxon>Agaricales</taxon>
        <taxon>Agaricineae</taxon>
        <taxon>Psathyrellaceae</taxon>
        <taxon>Candolleomyces</taxon>
    </lineage>
</organism>
<feature type="non-terminal residue" evidence="2">
    <location>
        <position position="525"/>
    </location>
</feature>
<feature type="region of interest" description="Disordered" evidence="1">
    <location>
        <begin position="375"/>
        <end position="399"/>
    </location>
</feature>
<feature type="region of interest" description="Disordered" evidence="1">
    <location>
        <begin position="1"/>
        <end position="362"/>
    </location>
</feature>
<feature type="compositionally biased region" description="Polar residues" evidence="1">
    <location>
        <begin position="279"/>
        <end position="290"/>
    </location>
</feature>
<evidence type="ECO:0000313" key="3">
    <source>
        <dbReference type="Proteomes" id="UP000290288"/>
    </source>
</evidence>
<dbReference type="OrthoDB" id="2755811at2759"/>
<sequence length="525" mass="58802">MASQDQPKARSSRSAVANRAPTKLLAGLGSRRTSQEVKAANEAADAAAEKAREKAQIRQTQIKKRIGELEDALHREDAHRKKTAARPDLHEKPIAPFATRSQKKGGEETNKEKLKIIIRPPASTATNQGPYPTGSMRDPGVIRDAEAGPVQQSRSPSPASRNDNTPTGSDDELVDSKTMGANMVDSESEHASSERAPSDEPEGMNFDLEDDGDREDDSDYEEGREEEEEEEEESEGEASDDGDSHHHQRRKLSKPPQQNKAEKALKFREEVSEHRKTKSTSSISHAVQNELQKRKRRALEDDNYAGDSRKQKVQSKRPKYEEPSGLLSNFRSVQRKKLNASRSQSEPSDGDELGEYNGGVFDQDEDENMLRAARESKANTSTVRGSKPETSVRIVEPPPPSLPLAITRRKFKKEHCKKSNLPFPPALANRCRELWDHQFKSTLIAWNAALRQPFSSGTLLSSEVRVVWRKVFKDLAPLEDDDERWAIVETVAGDFLLNWRSEIGKTAITVTVSNLRNELMDRIED</sequence>
<feature type="compositionally biased region" description="Basic and acidic residues" evidence="1">
    <location>
        <begin position="187"/>
        <end position="198"/>
    </location>
</feature>
<proteinExistence type="predicted"/>
<feature type="compositionally biased region" description="Polar residues" evidence="1">
    <location>
        <begin position="150"/>
        <end position="168"/>
    </location>
</feature>
<comment type="caution">
    <text evidence="2">The sequence shown here is derived from an EMBL/GenBank/DDBJ whole genome shotgun (WGS) entry which is preliminary data.</text>
</comment>
<feature type="compositionally biased region" description="Basic and acidic residues" evidence="1">
    <location>
        <begin position="65"/>
        <end position="93"/>
    </location>
</feature>
<protein>
    <submittedName>
        <fullName evidence="2">Uncharacterized protein</fullName>
    </submittedName>
</protein>
<reference evidence="2 3" key="1">
    <citation type="submission" date="2019-01" db="EMBL/GenBank/DDBJ databases">
        <title>Draft genome sequence of Psathyrella aberdarensis IHI B618.</title>
        <authorList>
            <person name="Buettner E."/>
            <person name="Kellner H."/>
        </authorList>
    </citation>
    <scope>NUCLEOTIDE SEQUENCE [LARGE SCALE GENOMIC DNA]</scope>
    <source>
        <strain evidence="2 3">IHI B618</strain>
    </source>
</reference>